<keyword evidence="4" id="KW-1185">Reference proteome</keyword>
<dbReference type="PANTHER" id="PTHR47926:SF533">
    <property type="entry name" value="DYW DOMAIN-CONTAINING PROTEIN"/>
    <property type="match status" value="1"/>
</dbReference>
<dbReference type="AlphaFoldDB" id="D8T7R6"/>
<dbReference type="InterPro" id="IPR046960">
    <property type="entry name" value="PPR_At4g14850-like_plant"/>
</dbReference>
<protein>
    <recommendedName>
        <fullName evidence="5">Pentacotripeptide-repeat region of PRORP domain-containing protein</fullName>
    </recommendedName>
</protein>
<reference evidence="3 4" key="1">
    <citation type="journal article" date="2011" name="Science">
        <title>The Selaginella genome identifies genetic changes associated with the evolution of vascular plants.</title>
        <authorList>
            <person name="Banks J.A."/>
            <person name="Nishiyama T."/>
            <person name="Hasebe M."/>
            <person name="Bowman J.L."/>
            <person name="Gribskov M."/>
            <person name="dePamphilis C."/>
            <person name="Albert V.A."/>
            <person name="Aono N."/>
            <person name="Aoyama T."/>
            <person name="Ambrose B.A."/>
            <person name="Ashton N.W."/>
            <person name="Axtell M.J."/>
            <person name="Barker E."/>
            <person name="Barker M.S."/>
            <person name="Bennetzen J.L."/>
            <person name="Bonawitz N.D."/>
            <person name="Chapple C."/>
            <person name="Cheng C."/>
            <person name="Correa L.G."/>
            <person name="Dacre M."/>
            <person name="DeBarry J."/>
            <person name="Dreyer I."/>
            <person name="Elias M."/>
            <person name="Engstrom E.M."/>
            <person name="Estelle M."/>
            <person name="Feng L."/>
            <person name="Finet C."/>
            <person name="Floyd S.K."/>
            <person name="Frommer W.B."/>
            <person name="Fujita T."/>
            <person name="Gramzow L."/>
            <person name="Gutensohn M."/>
            <person name="Harholt J."/>
            <person name="Hattori M."/>
            <person name="Heyl A."/>
            <person name="Hirai T."/>
            <person name="Hiwatashi Y."/>
            <person name="Ishikawa M."/>
            <person name="Iwata M."/>
            <person name="Karol K.G."/>
            <person name="Koehler B."/>
            <person name="Kolukisaoglu U."/>
            <person name="Kubo M."/>
            <person name="Kurata T."/>
            <person name="Lalonde S."/>
            <person name="Li K."/>
            <person name="Li Y."/>
            <person name="Litt A."/>
            <person name="Lyons E."/>
            <person name="Manning G."/>
            <person name="Maruyama T."/>
            <person name="Michael T.P."/>
            <person name="Mikami K."/>
            <person name="Miyazaki S."/>
            <person name="Morinaga S."/>
            <person name="Murata T."/>
            <person name="Mueller-Roeber B."/>
            <person name="Nelson D.R."/>
            <person name="Obara M."/>
            <person name="Oguri Y."/>
            <person name="Olmstead R.G."/>
            <person name="Onodera N."/>
            <person name="Petersen B.L."/>
            <person name="Pils B."/>
            <person name="Prigge M."/>
            <person name="Rensing S.A."/>
            <person name="Riano-Pachon D.M."/>
            <person name="Roberts A.W."/>
            <person name="Sato Y."/>
            <person name="Scheller H.V."/>
            <person name="Schulz B."/>
            <person name="Schulz C."/>
            <person name="Shakirov E.V."/>
            <person name="Shibagaki N."/>
            <person name="Shinohara N."/>
            <person name="Shippen D.E."/>
            <person name="Soerensen I."/>
            <person name="Sotooka R."/>
            <person name="Sugimoto N."/>
            <person name="Sugita M."/>
            <person name="Sumikawa N."/>
            <person name="Tanurdzic M."/>
            <person name="Theissen G."/>
            <person name="Ulvskov P."/>
            <person name="Wakazuki S."/>
            <person name="Weng J.K."/>
            <person name="Willats W.W."/>
            <person name="Wipf D."/>
            <person name="Wolf P.G."/>
            <person name="Yang L."/>
            <person name="Zimmer A.D."/>
            <person name="Zhu Q."/>
            <person name="Mitros T."/>
            <person name="Hellsten U."/>
            <person name="Loque D."/>
            <person name="Otillar R."/>
            <person name="Salamov A."/>
            <person name="Schmutz J."/>
            <person name="Shapiro H."/>
            <person name="Lindquist E."/>
            <person name="Lucas S."/>
            <person name="Rokhsar D."/>
            <person name="Grigoriev I.V."/>
        </authorList>
    </citation>
    <scope>NUCLEOTIDE SEQUENCE [LARGE SCALE GENOMIC DNA]</scope>
</reference>
<dbReference type="PROSITE" id="PS51375">
    <property type="entry name" value="PPR"/>
    <property type="match status" value="1"/>
</dbReference>
<dbReference type="InterPro" id="IPR011990">
    <property type="entry name" value="TPR-like_helical_dom_sf"/>
</dbReference>
<gene>
    <name evidence="3" type="ORF">SELMODRAFT_72370</name>
</gene>
<evidence type="ECO:0000313" key="4">
    <source>
        <dbReference type="Proteomes" id="UP000001514"/>
    </source>
</evidence>
<dbReference type="OMA" id="HITFIYV"/>
<dbReference type="Proteomes" id="UP000001514">
    <property type="component" value="Unassembled WGS sequence"/>
</dbReference>
<keyword evidence="1" id="KW-0677">Repeat</keyword>
<dbReference type="Pfam" id="PF13041">
    <property type="entry name" value="PPR_2"/>
    <property type="match status" value="1"/>
</dbReference>
<dbReference type="eggNOG" id="KOG4197">
    <property type="taxonomic scope" value="Eukaryota"/>
</dbReference>
<sequence>TSMIVGYSRQGNLNRARTLFDSSQDEDPVRWNAMIQGYAHNGHSREALELFGAMVVEGVRPDQATFVGVLAACNHVGVVANARSCLVSMIADHGLEDPRVEHFYSMLDVLARNGRLGEAEELIQTMPFEPDTVAWTSLLA</sequence>
<proteinExistence type="predicted"/>
<dbReference type="KEGG" id="smo:SELMODRAFT_72370"/>
<feature type="repeat" description="PPR" evidence="2">
    <location>
        <begin position="27"/>
        <end position="61"/>
    </location>
</feature>
<dbReference type="Pfam" id="PF01535">
    <property type="entry name" value="PPR"/>
    <property type="match status" value="2"/>
</dbReference>
<dbReference type="GO" id="GO:0009451">
    <property type="term" value="P:RNA modification"/>
    <property type="evidence" value="ECO:0007669"/>
    <property type="project" value="InterPro"/>
</dbReference>
<dbReference type="GO" id="GO:0003723">
    <property type="term" value="F:RNA binding"/>
    <property type="evidence" value="ECO:0007669"/>
    <property type="project" value="InterPro"/>
</dbReference>
<dbReference type="EMBL" id="GL377686">
    <property type="protein sequence ID" value="EFJ07386.1"/>
    <property type="molecule type" value="Genomic_DNA"/>
</dbReference>
<accession>D8T7R6</accession>
<evidence type="ECO:0000313" key="3">
    <source>
        <dbReference type="EMBL" id="EFJ07386.1"/>
    </source>
</evidence>
<evidence type="ECO:0008006" key="5">
    <source>
        <dbReference type="Google" id="ProtNLM"/>
    </source>
</evidence>
<dbReference type="HOGENOM" id="CLU_002706_0_0_1"/>
<evidence type="ECO:0000256" key="1">
    <source>
        <dbReference type="ARBA" id="ARBA00022737"/>
    </source>
</evidence>
<feature type="non-terminal residue" evidence="3">
    <location>
        <position position="1"/>
    </location>
</feature>
<evidence type="ECO:0000256" key="2">
    <source>
        <dbReference type="PROSITE-ProRule" id="PRU00708"/>
    </source>
</evidence>
<name>D8T7R6_SELML</name>
<dbReference type="Gramene" id="EFJ07386">
    <property type="protein sequence ID" value="EFJ07386"/>
    <property type="gene ID" value="SELMODRAFT_72370"/>
</dbReference>
<dbReference type="PANTHER" id="PTHR47926">
    <property type="entry name" value="PENTATRICOPEPTIDE REPEAT-CONTAINING PROTEIN"/>
    <property type="match status" value="1"/>
</dbReference>
<dbReference type="InParanoid" id="D8T7R6"/>
<dbReference type="InterPro" id="IPR002885">
    <property type="entry name" value="PPR_rpt"/>
</dbReference>
<feature type="non-terminal residue" evidence="3">
    <location>
        <position position="140"/>
    </location>
</feature>
<dbReference type="Gene3D" id="1.25.40.10">
    <property type="entry name" value="Tetratricopeptide repeat domain"/>
    <property type="match status" value="1"/>
</dbReference>
<organism evidence="4">
    <name type="scientific">Selaginella moellendorffii</name>
    <name type="common">Spikemoss</name>
    <dbReference type="NCBI Taxonomy" id="88036"/>
    <lineage>
        <taxon>Eukaryota</taxon>
        <taxon>Viridiplantae</taxon>
        <taxon>Streptophyta</taxon>
        <taxon>Embryophyta</taxon>
        <taxon>Tracheophyta</taxon>
        <taxon>Lycopodiopsida</taxon>
        <taxon>Selaginellales</taxon>
        <taxon>Selaginellaceae</taxon>
        <taxon>Selaginella</taxon>
    </lineage>
</organism>
<dbReference type="NCBIfam" id="TIGR00756">
    <property type="entry name" value="PPR"/>
    <property type="match status" value="1"/>
</dbReference>
<dbReference type="STRING" id="88036.D8T7R6"/>